<protein>
    <submittedName>
        <fullName evidence="1">Uncharacterized protein</fullName>
    </submittedName>
</protein>
<accession>A0ACB0JDI9</accession>
<gene>
    <name evidence="1" type="ORF">MILVUS5_LOCUS11568</name>
</gene>
<dbReference type="Proteomes" id="UP001177021">
    <property type="component" value="Unassembled WGS sequence"/>
</dbReference>
<dbReference type="EMBL" id="CASHSV030000024">
    <property type="protein sequence ID" value="CAJ2642028.1"/>
    <property type="molecule type" value="Genomic_DNA"/>
</dbReference>
<sequence length="554" mass="62854">MEENVGRGRHGKPSNANASARRELAANRPAKRGRSKQQGPIPARGTHDAEAGGSRTRTRSRLGQAQNAAEDDDFDADQFLNQDAEAVLIWDAEPDDHEVLKRTLRCQASGKKVINIVKPPRSERWFWDPIEASGLEPLTRVNFSVLDYGVIWAFVERWHPETSTFHLPLGELGITLDDVQCLLHLPIQGKFLNHTKMSRGEGADMTTNQTSAERAIAENKPAHVVRLYRERSVRAFMLHLVCCTIFSNKSSYYADVVYLQYFQDLSCVHEWNWGAAALVHLQHYLDHGSAVSTTQMAGYMSFLQGWIIAHFPRLSVWVEAPRYTANMPLNSKVVPGQGHKDAAGYRSSLDNIQTYDCVFSPYDAHRQVRPLINACWFSGWLRCGKLKAKHLPERVLRQFQHVQGIPRNPSMSATPGMNLCEIDRVFTEELELRMIDEEMRGRPVTSPWDTEPGYMSWFYRVSHPVMRPVEAPESPPRPPNLEVLIEAAEARNDPNLMQVCRSVKVEVERAVRDGEAVEGTPIHGTLQRILNLLNPILAYRRIKRGKGTRYHTRG</sequence>
<evidence type="ECO:0000313" key="2">
    <source>
        <dbReference type="Proteomes" id="UP001177021"/>
    </source>
</evidence>
<evidence type="ECO:0000313" key="1">
    <source>
        <dbReference type="EMBL" id="CAJ2642028.1"/>
    </source>
</evidence>
<reference evidence="1" key="1">
    <citation type="submission" date="2023-10" db="EMBL/GenBank/DDBJ databases">
        <authorList>
            <person name="Rodriguez Cubillos JULIANA M."/>
            <person name="De Vega J."/>
        </authorList>
    </citation>
    <scope>NUCLEOTIDE SEQUENCE</scope>
</reference>
<keyword evidence="2" id="KW-1185">Reference proteome</keyword>
<proteinExistence type="predicted"/>
<name>A0ACB0JDI9_TRIPR</name>
<comment type="caution">
    <text evidence="1">The sequence shown here is derived from an EMBL/GenBank/DDBJ whole genome shotgun (WGS) entry which is preliminary data.</text>
</comment>
<organism evidence="1 2">
    <name type="scientific">Trifolium pratense</name>
    <name type="common">Red clover</name>
    <dbReference type="NCBI Taxonomy" id="57577"/>
    <lineage>
        <taxon>Eukaryota</taxon>
        <taxon>Viridiplantae</taxon>
        <taxon>Streptophyta</taxon>
        <taxon>Embryophyta</taxon>
        <taxon>Tracheophyta</taxon>
        <taxon>Spermatophyta</taxon>
        <taxon>Magnoliopsida</taxon>
        <taxon>eudicotyledons</taxon>
        <taxon>Gunneridae</taxon>
        <taxon>Pentapetalae</taxon>
        <taxon>rosids</taxon>
        <taxon>fabids</taxon>
        <taxon>Fabales</taxon>
        <taxon>Fabaceae</taxon>
        <taxon>Papilionoideae</taxon>
        <taxon>50 kb inversion clade</taxon>
        <taxon>NPAAA clade</taxon>
        <taxon>Hologalegina</taxon>
        <taxon>IRL clade</taxon>
        <taxon>Trifolieae</taxon>
        <taxon>Trifolium</taxon>
    </lineage>
</organism>